<dbReference type="Gene3D" id="3.40.50.620">
    <property type="entry name" value="HUPs"/>
    <property type="match status" value="2"/>
</dbReference>
<sequence length="954" mass="105574">MSKSWKATLKLPKSSFPARPNPKLQQRYLRNSSDDLYQWQTNCRPQNDPFVLHDGPPYANGPLHIGHAINKILKDMIVRTQVQSGKRVVYVPGWDCHGLPIEMKALGSKTAREQSPVKVRELATRLASRTIAEQMKGFQSFGIMADWENKWTTMDREYETRQLRVFQKMVRHGLIYRKHKPVYWSVSSRTALAEAELEYRDDHVSQAAYVRFPIVSGWTSIPALAGFDGPLYAATWTTTPWTLPANRAIAVHNDLLYSLLRVGDYGLLVGSSRVGAMRDVLPAFEIVADSISGSEMAGLGYRNALRGKGAAEQPIVHADFVSADSGTGLVHLAPGHGQNEYEVCAGLGIDAFAPVTDEGFFTRHAYPNQPELLTGAPSVLEGGGKAVLELIGEDVLATHDVRHKYPYDWRTKQPVVVRATAQWFADVGRIKEGALQALTNVRFVPESGRSRLESFIKGRSEWCISRQRSWGVPIPALYDEAGNAVMDDESIEHIISVMQQRTSQAWFSDPVDDPAWVPANLQGRYRRGTDTMDVWFDSGTSWMEMGGPADVYLEGSDQHRGWFQSSLLTYVASQKADGVPDAEIQPPFKTLITHGFTLDAQGKKMSKSLGNTIVPGEVMDGRLLPPLKTKGKDGGKDGPRFDALGPDALRLWAASCDFTSDILVGASILQTIHSALVKYRTILKMVLGSLHESSRCAPLTKLDQMAIVQLSDTMGQVWQAVRNYEFHKATGLINRWVATDLSAFYLEALKDRLYCGDGGGALEPIFIGFLRMLAPITPTLVEEAWSHRPSWMERDVNLDHPARQLYESPLMDSSRLTVDPDKLRRDAASLELVHAAVKAGLEQAREAKALGSSLQCSVVIRTENSELLTLLGEYLDELDAIFVVSHVDVNKAVDDGGAWCYTKGFELPAAPGGMVHVLPPRLDKCSRCWRYLAAREDGLCDRCEGVVGRVAAAA</sequence>
<keyword evidence="4 12" id="KW-0436">Ligase</keyword>
<keyword evidence="17" id="KW-1185">Reference proteome</keyword>
<keyword evidence="7 12" id="KW-0648">Protein biosynthesis</keyword>
<protein>
    <recommendedName>
        <fullName evidence="11">Isoleucine--tRNA ligase, mitochondrial</fullName>
        <ecNumber evidence="3">6.1.1.5</ecNumber>
    </recommendedName>
    <alternativeName>
        <fullName evidence="9">Isoleucyl-tRNA synthetase</fullName>
    </alternativeName>
</protein>
<name>A0A0B2WKX7_METAS</name>
<dbReference type="InterPro" id="IPR014729">
    <property type="entry name" value="Rossmann-like_a/b/a_fold"/>
</dbReference>
<evidence type="ECO:0000256" key="5">
    <source>
        <dbReference type="ARBA" id="ARBA00022741"/>
    </source>
</evidence>
<gene>
    <name evidence="16" type="ORF">MAM_05262</name>
</gene>
<dbReference type="AlphaFoldDB" id="A0A0B2WKX7"/>
<dbReference type="Proteomes" id="UP000030816">
    <property type="component" value="Unassembled WGS sequence"/>
</dbReference>
<dbReference type="SUPFAM" id="SSF52374">
    <property type="entry name" value="Nucleotidylyl transferase"/>
    <property type="match status" value="1"/>
</dbReference>
<feature type="region of interest" description="Disordered" evidence="13">
    <location>
        <begin position="1"/>
        <end position="22"/>
    </location>
</feature>
<dbReference type="InterPro" id="IPR009080">
    <property type="entry name" value="tRNAsynth_Ia_anticodon-bd"/>
</dbReference>
<dbReference type="InterPro" id="IPR001412">
    <property type="entry name" value="aa-tRNA-synth_I_CS"/>
</dbReference>
<dbReference type="OrthoDB" id="10264412at2759"/>
<evidence type="ECO:0000259" key="15">
    <source>
        <dbReference type="Pfam" id="PF08264"/>
    </source>
</evidence>
<evidence type="ECO:0000256" key="2">
    <source>
        <dbReference type="ARBA" id="ARBA00005594"/>
    </source>
</evidence>
<dbReference type="GeneID" id="63739717"/>
<dbReference type="GO" id="GO:0004822">
    <property type="term" value="F:isoleucine-tRNA ligase activity"/>
    <property type="evidence" value="ECO:0007669"/>
    <property type="project" value="UniProtKB-EC"/>
</dbReference>
<evidence type="ECO:0000256" key="3">
    <source>
        <dbReference type="ARBA" id="ARBA00013165"/>
    </source>
</evidence>
<evidence type="ECO:0000256" key="13">
    <source>
        <dbReference type="SAM" id="MobiDB-lite"/>
    </source>
</evidence>
<dbReference type="GO" id="GO:0005524">
    <property type="term" value="F:ATP binding"/>
    <property type="evidence" value="ECO:0007669"/>
    <property type="project" value="UniProtKB-KW"/>
</dbReference>
<dbReference type="SUPFAM" id="SSF50677">
    <property type="entry name" value="ValRS/IleRS/LeuRS editing domain"/>
    <property type="match status" value="1"/>
</dbReference>
<evidence type="ECO:0000313" key="16">
    <source>
        <dbReference type="EMBL" id="KHN96706.1"/>
    </source>
</evidence>
<dbReference type="HOGENOM" id="CLU_001493_7_2_1"/>
<reference evidence="16 17" key="1">
    <citation type="journal article" date="2014" name="Proc. Natl. Acad. Sci. U.S.A.">
        <title>Trajectory and genomic determinants of fungal-pathogen speciation and host adaptation.</title>
        <authorList>
            <person name="Hu X."/>
            <person name="Xiao G."/>
            <person name="Zheng P."/>
            <person name="Shang Y."/>
            <person name="Su Y."/>
            <person name="Zhang X."/>
            <person name="Liu X."/>
            <person name="Zhan S."/>
            <person name="St Leger R.J."/>
            <person name="Wang C."/>
        </authorList>
    </citation>
    <scope>NUCLEOTIDE SEQUENCE [LARGE SCALE GENOMIC DNA]</scope>
    <source>
        <strain evidence="16 17">ARSEF 1941</strain>
    </source>
</reference>
<dbReference type="PRINTS" id="PR00984">
    <property type="entry name" value="TRNASYNTHILE"/>
</dbReference>
<dbReference type="InterPro" id="IPR013155">
    <property type="entry name" value="M/V/L/I-tRNA-synth_anticd-bd"/>
</dbReference>
<keyword evidence="8 12" id="KW-0030">Aminoacyl-tRNA synthetase</keyword>
<dbReference type="Gene3D" id="3.90.740.10">
    <property type="entry name" value="Valyl/Leucyl/Isoleucyl-tRNA synthetase, editing domain"/>
    <property type="match status" value="1"/>
</dbReference>
<evidence type="ECO:0000256" key="11">
    <source>
        <dbReference type="ARBA" id="ARBA00068280"/>
    </source>
</evidence>
<dbReference type="Gene3D" id="1.10.730.20">
    <property type="match status" value="1"/>
</dbReference>
<evidence type="ECO:0000256" key="8">
    <source>
        <dbReference type="ARBA" id="ARBA00023146"/>
    </source>
</evidence>
<dbReference type="Pfam" id="PF00133">
    <property type="entry name" value="tRNA-synt_1"/>
    <property type="match status" value="1"/>
</dbReference>
<dbReference type="GO" id="GO:0032543">
    <property type="term" value="P:mitochondrial translation"/>
    <property type="evidence" value="ECO:0007669"/>
    <property type="project" value="TreeGrafter"/>
</dbReference>
<dbReference type="InterPro" id="IPR002300">
    <property type="entry name" value="aa-tRNA-synth_Ia"/>
</dbReference>
<dbReference type="EMBL" id="AZHE01000013">
    <property type="protein sequence ID" value="KHN96706.1"/>
    <property type="molecule type" value="Genomic_DNA"/>
</dbReference>
<keyword evidence="5 12" id="KW-0547">Nucleotide-binding</keyword>
<dbReference type="InterPro" id="IPR033708">
    <property type="entry name" value="Anticodon_Ile_BEm"/>
</dbReference>
<comment type="caution">
    <text evidence="16">The sequence shown here is derived from an EMBL/GenBank/DDBJ whole genome shotgun (WGS) entry which is preliminary data.</text>
</comment>
<dbReference type="RefSeq" id="XP_040677772.1">
    <property type="nucleotide sequence ID" value="XM_040824060.1"/>
</dbReference>
<dbReference type="PROSITE" id="PS00178">
    <property type="entry name" value="AA_TRNA_LIGASE_I"/>
    <property type="match status" value="1"/>
</dbReference>
<evidence type="ECO:0000256" key="6">
    <source>
        <dbReference type="ARBA" id="ARBA00022840"/>
    </source>
</evidence>
<feature type="domain" description="Methionyl/Valyl/Leucyl/Isoleucyl-tRNA synthetase anticodon-binding" evidence="15">
    <location>
        <begin position="703"/>
        <end position="860"/>
    </location>
</feature>
<dbReference type="GO" id="GO:0005739">
    <property type="term" value="C:mitochondrion"/>
    <property type="evidence" value="ECO:0007669"/>
    <property type="project" value="UniProtKB-SubCell"/>
</dbReference>
<dbReference type="Pfam" id="PF08264">
    <property type="entry name" value="Anticodon_1"/>
    <property type="match status" value="1"/>
</dbReference>
<dbReference type="GO" id="GO:0002161">
    <property type="term" value="F:aminoacyl-tRNA deacylase activity"/>
    <property type="evidence" value="ECO:0007669"/>
    <property type="project" value="InterPro"/>
</dbReference>
<accession>A0A0B2WKX7</accession>
<evidence type="ECO:0000313" key="17">
    <source>
        <dbReference type="Proteomes" id="UP000030816"/>
    </source>
</evidence>
<evidence type="ECO:0000256" key="4">
    <source>
        <dbReference type="ARBA" id="ARBA00022598"/>
    </source>
</evidence>
<evidence type="ECO:0000256" key="9">
    <source>
        <dbReference type="ARBA" id="ARBA00032665"/>
    </source>
</evidence>
<dbReference type="InterPro" id="IPR002301">
    <property type="entry name" value="Ile-tRNA-ligase"/>
</dbReference>
<comment type="similarity">
    <text evidence="2 12">Belongs to the class-I aminoacyl-tRNA synthetase family.</text>
</comment>
<evidence type="ECO:0000259" key="14">
    <source>
        <dbReference type="Pfam" id="PF00133"/>
    </source>
</evidence>
<dbReference type="CDD" id="cd07960">
    <property type="entry name" value="Anticodon_Ia_Ile_BEm"/>
    <property type="match status" value="1"/>
</dbReference>
<keyword evidence="6 12" id="KW-0067">ATP-binding</keyword>
<comment type="catalytic activity">
    <reaction evidence="10">
        <text>tRNA(Ile) + L-isoleucine + ATP = L-isoleucyl-tRNA(Ile) + AMP + diphosphate</text>
        <dbReference type="Rhea" id="RHEA:11060"/>
        <dbReference type="Rhea" id="RHEA-COMP:9666"/>
        <dbReference type="Rhea" id="RHEA-COMP:9695"/>
        <dbReference type="ChEBI" id="CHEBI:30616"/>
        <dbReference type="ChEBI" id="CHEBI:33019"/>
        <dbReference type="ChEBI" id="CHEBI:58045"/>
        <dbReference type="ChEBI" id="CHEBI:78442"/>
        <dbReference type="ChEBI" id="CHEBI:78528"/>
        <dbReference type="ChEBI" id="CHEBI:456215"/>
        <dbReference type="EC" id="6.1.1.5"/>
    </reaction>
</comment>
<evidence type="ECO:0000256" key="10">
    <source>
        <dbReference type="ARBA" id="ARBA00048359"/>
    </source>
</evidence>
<organism evidence="16 17">
    <name type="scientific">Metarhizium album (strain ARSEF 1941)</name>
    <dbReference type="NCBI Taxonomy" id="1081103"/>
    <lineage>
        <taxon>Eukaryota</taxon>
        <taxon>Fungi</taxon>
        <taxon>Dikarya</taxon>
        <taxon>Ascomycota</taxon>
        <taxon>Pezizomycotina</taxon>
        <taxon>Sordariomycetes</taxon>
        <taxon>Hypocreomycetidae</taxon>
        <taxon>Hypocreales</taxon>
        <taxon>Clavicipitaceae</taxon>
        <taxon>Metarhizium</taxon>
    </lineage>
</organism>
<evidence type="ECO:0000256" key="12">
    <source>
        <dbReference type="RuleBase" id="RU363035"/>
    </source>
</evidence>
<evidence type="ECO:0000256" key="1">
    <source>
        <dbReference type="ARBA" id="ARBA00004173"/>
    </source>
</evidence>
<dbReference type="Gene3D" id="1.10.10.830">
    <property type="entry name" value="Ile-tRNA synthetase CP2 domain-like"/>
    <property type="match status" value="1"/>
</dbReference>
<dbReference type="EC" id="6.1.1.5" evidence="3"/>
<dbReference type="GO" id="GO:0000049">
    <property type="term" value="F:tRNA binding"/>
    <property type="evidence" value="ECO:0007669"/>
    <property type="project" value="InterPro"/>
</dbReference>
<dbReference type="GO" id="GO:0006428">
    <property type="term" value="P:isoleucyl-tRNA aminoacylation"/>
    <property type="evidence" value="ECO:0007669"/>
    <property type="project" value="InterPro"/>
</dbReference>
<dbReference type="PANTHER" id="PTHR42765">
    <property type="entry name" value="SOLEUCYL-TRNA SYNTHETASE"/>
    <property type="match status" value="1"/>
</dbReference>
<dbReference type="FunFam" id="3.40.50.620:FF:000111">
    <property type="entry name" value="Mitochondrial isoleucyl-tRNA synthetase"/>
    <property type="match status" value="1"/>
</dbReference>
<proteinExistence type="inferred from homology"/>
<feature type="domain" description="Aminoacyl-tRNA synthetase class Ia" evidence="14">
    <location>
        <begin position="32"/>
        <end position="662"/>
    </location>
</feature>
<dbReference type="SUPFAM" id="SSF47323">
    <property type="entry name" value="Anticodon-binding domain of a subclass of class I aminoacyl-tRNA synthetases"/>
    <property type="match status" value="1"/>
</dbReference>
<dbReference type="PANTHER" id="PTHR42765:SF1">
    <property type="entry name" value="ISOLEUCINE--TRNA LIGASE, MITOCHONDRIAL"/>
    <property type="match status" value="1"/>
</dbReference>
<dbReference type="NCBIfam" id="TIGR00392">
    <property type="entry name" value="ileS"/>
    <property type="match status" value="1"/>
</dbReference>
<comment type="subcellular location">
    <subcellularLocation>
        <location evidence="1">Mitochondrion</location>
    </subcellularLocation>
</comment>
<evidence type="ECO:0000256" key="7">
    <source>
        <dbReference type="ARBA" id="ARBA00022917"/>
    </source>
</evidence>
<dbReference type="InterPro" id="IPR050081">
    <property type="entry name" value="Ile-tRNA_ligase"/>
</dbReference>
<dbReference type="InterPro" id="IPR009008">
    <property type="entry name" value="Val/Leu/Ile-tRNA-synth_edit"/>
</dbReference>
<dbReference type="STRING" id="1081103.A0A0B2WKX7"/>